<dbReference type="InterPro" id="IPR000878">
    <property type="entry name" value="4pyrrol_Mease"/>
</dbReference>
<dbReference type="Proteomes" id="UP000184462">
    <property type="component" value="Unassembled WGS sequence"/>
</dbReference>
<evidence type="ECO:0000256" key="5">
    <source>
        <dbReference type="ARBA" id="ARBA00022691"/>
    </source>
</evidence>
<dbReference type="Pfam" id="PF00590">
    <property type="entry name" value="TP_methylase"/>
    <property type="match status" value="1"/>
</dbReference>
<keyword evidence="2" id="KW-0698">rRNA processing</keyword>
<keyword evidence="4 7" id="KW-0808">Transferase</keyword>
<name>A0A1M4SL14_9FLAO</name>
<evidence type="ECO:0000313" key="7">
    <source>
        <dbReference type="EMBL" id="SHE32875.1"/>
    </source>
</evidence>
<dbReference type="Gene3D" id="3.40.1010.10">
    <property type="entry name" value="Cobalt-precorrin-4 Transmethylase, Domain 1"/>
    <property type="match status" value="1"/>
</dbReference>
<dbReference type="PANTHER" id="PTHR46111:SF2">
    <property type="entry name" value="SAM-DEPENDENT METHYLTRANSFERASE"/>
    <property type="match status" value="1"/>
</dbReference>
<keyword evidence="3 7" id="KW-0489">Methyltransferase</keyword>
<evidence type="ECO:0000313" key="8">
    <source>
        <dbReference type="Proteomes" id="UP000184462"/>
    </source>
</evidence>
<organism evidence="7 8">
    <name type="scientific">Psychroflexus salarius</name>
    <dbReference type="NCBI Taxonomy" id="1155689"/>
    <lineage>
        <taxon>Bacteria</taxon>
        <taxon>Pseudomonadati</taxon>
        <taxon>Bacteroidota</taxon>
        <taxon>Flavobacteriia</taxon>
        <taxon>Flavobacteriales</taxon>
        <taxon>Flavobacteriaceae</taxon>
        <taxon>Psychroflexus</taxon>
    </lineage>
</organism>
<keyword evidence="1" id="KW-0963">Cytoplasm</keyword>
<evidence type="ECO:0000256" key="3">
    <source>
        <dbReference type="ARBA" id="ARBA00022603"/>
    </source>
</evidence>
<dbReference type="OrthoDB" id="7061662at2"/>
<keyword evidence="5" id="KW-0949">S-adenosyl-L-methionine</keyword>
<dbReference type="RefSeq" id="WP_073190814.1">
    <property type="nucleotide sequence ID" value="NZ_FQTW01000001.1"/>
</dbReference>
<evidence type="ECO:0000259" key="6">
    <source>
        <dbReference type="Pfam" id="PF00590"/>
    </source>
</evidence>
<proteinExistence type="predicted"/>
<gene>
    <name evidence="7" type="ORF">SAMN05444278_101214</name>
</gene>
<evidence type="ECO:0000256" key="2">
    <source>
        <dbReference type="ARBA" id="ARBA00022552"/>
    </source>
</evidence>
<dbReference type="InterPro" id="IPR008189">
    <property type="entry name" value="rRNA_ssu_MeTfrase_I"/>
</dbReference>
<dbReference type="InterPro" id="IPR014776">
    <property type="entry name" value="4pyrrole_Mease_sub2"/>
</dbReference>
<dbReference type="CDD" id="cd11649">
    <property type="entry name" value="RsmI_like"/>
    <property type="match status" value="1"/>
</dbReference>
<dbReference type="GO" id="GO:0008168">
    <property type="term" value="F:methyltransferase activity"/>
    <property type="evidence" value="ECO:0007669"/>
    <property type="project" value="UniProtKB-KW"/>
</dbReference>
<reference evidence="7 8" key="1">
    <citation type="submission" date="2016-11" db="EMBL/GenBank/DDBJ databases">
        <authorList>
            <person name="Jaros S."/>
            <person name="Januszkiewicz K."/>
            <person name="Wedrychowicz H."/>
        </authorList>
    </citation>
    <scope>NUCLEOTIDE SEQUENCE [LARGE SCALE GENOMIC DNA]</scope>
    <source>
        <strain evidence="7 8">DSM 25661</strain>
    </source>
</reference>
<dbReference type="PANTHER" id="PTHR46111">
    <property type="entry name" value="RIBOSOMAL RNA SMALL SUBUNIT METHYLTRANSFERASE I"/>
    <property type="match status" value="1"/>
</dbReference>
<dbReference type="PIRSF" id="PIRSF005917">
    <property type="entry name" value="MTase_YraL"/>
    <property type="match status" value="1"/>
</dbReference>
<protein>
    <submittedName>
        <fullName evidence="7">16S rRNA (Cytidine1402-2'-O)-methyltransferase</fullName>
    </submittedName>
</protein>
<feature type="domain" description="Tetrapyrrole methylase" evidence="6">
    <location>
        <begin position="26"/>
        <end position="220"/>
    </location>
</feature>
<evidence type="ECO:0000256" key="1">
    <source>
        <dbReference type="ARBA" id="ARBA00022490"/>
    </source>
</evidence>
<dbReference type="EMBL" id="FQTW01000001">
    <property type="protein sequence ID" value="SHE32875.1"/>
    <property type="molecule type" value="Genomic_DNA"/>
</dbReference>
<sequence>MNEPQQLGQLYLIPNRLGEQPPLEVMPLSVKKIIEKVDHYIVENEKVARQFIKKMVSSKSQDKLVINTLNKYTSELEIPSYLNACQEGYDIGLISDAGCPGVADPGAEIVELAHQKGIKVVPLVGPSSILLSLMASGLSGQSFTFHGYLPIDKNEKKRILKKLEAKSRQDNQTQLFIETPYRNNQLIEDILKTLHPQTRLCIAVNLTTNDEYIKTKSIEEWKTEHLDFHKQPAIFLFQA</sequence>
<dbReference type="AlphaFoldDB" id="A0A1M4SL14"/>
<dbReference type="InterPro" id="IPR014777">
    <property type="entry name" value="4pyrrole_Mease_sub1"/>
</dbReference>
<dbReference type="GO" id="GO:0032259">
    <property type="term" value="P:methylation"/>
    <property type="evidence" value="ECO:0007669"/>
    <property type="project" value="UniProtKB-KW"/>
</dbReference>
<evidence type="ECO:0000256" key="4">
    <source>
        <dbReference type="ARBA" id="ARBA00022679"/>
    </source>
</evidence>
<accession>A0A1M4SL14</accession>
<dbReference type="Gene3D" id="3.30.950.10">
    <property type="entry name" value="Methyltransferase, Cobalt-precorrin-4 Transmethylase, Domain 2"/>
    <property type="match status" value="1"/>
</dbReference>
<dbReference type="STRING" id="1155689.SAMN05444278_101214"/>
<keyword evidence="8" id="KW-1185">Reference proteome</keyword>
<dbReference type="GO" id="GO:0006364">
    <property type="term" value="P:rRNA processing"/>
    <property type="evidence" value="ECO:0007669"/>
    <property type="project" value="UniProtKB-KW"/>
</dbReference>
<dbReference type="InterPro" id="IPR035996">
    <property type="entry name" value="4pyrrol_Methylase_sf"/>
</dbReference>
<dbReference type="SUPFAM" id="SSF53790">
    <property type="entry name" value="Tetrapyrrole methylase"/>
    <property type="match status" value="1"/>
</dbReference>